<protein>
    <submittedName>
        <fullName evidence="2">Uncharacterized protein</fullName>
    </submittedName>
</protein>
<sequence length="129" mass="13398">MKGVRLKILEANMAQNYFGIVELEVNDGSGPNQATSAAASATSLNSDPNHSSADGVTGWTKVASSYKMPAGKLSADMNQLAADGFNVMHPSAASGNGFDTSFVDDAGVKGIKLIPENIATLVNLILFHN</sequence>
<dbReference type="RefSeq" id="WP_188995587.1">
    <property type="nucleotide sequence ID" value="NZ_BMHP01000003.1"/>
</dbReference>
<dbReference type="AlphaFoldDB" id="A0A916ZA23"/>
<evidence type="ECO:0000313" key="2">
    <source>
        <dbReference type="EMBL" id="GGD83802.1"/>
    </source>
</evidence>
<reference evidence="2" key="2">
    <citation type="submission" date="2020-09" db="EMBL/GenBank/DDBJ databases">
        <authorList>
            <person name="Sun Q."/>
            <person name="Zhou Y."/>
        </authorList>
    </citation>
    <scope>NUCLEOTIDE SEQUENCE</scope>
    <source>
        <strain evidence="2">CGMCC 1.15178</strain>
    </source>
</reference>
<organism evidence="2 3">
    <name type="scientific">Paenibacillus nasutitermitis</name>
    <dbReference type="NCBI Taxonomy" id="1652958"/>
    <lineage>
        <taxon>Bacteria</taxon>
        <taxon>Bacillati</taxon>
        <taxon>Bacillota</taxon>
        <taxon>Bacilli</taxon>
        <taxon>Bacillales</taxon>
        <taxon>Paenibacillaceae</taxon>
        <taxon>Paenibacillus</taxon>
    </lineage>
</organism>
<proteinExistence type="predicted"/>
<evidence type="ECO:0000313" key="3">
    <source>
        <dbReference type="Proteomes" id="UP000612456"/>
    </source>
</evidence>
<feature type="compositionally biased region" description="Low complexity" evidence="1">
    <location>
        <begin position="34"/>
        <end position="43"/>
    </location>
</feature>
<dbReference type="Proteomes" id="UP000612456">
    <property type="component" value="Unassembled WGS sequence"/>
</dbReference>
<keyword evidence="3" id="KW-1185">Reference proteome</keyword>
<feature type="compositionally biased region" description="Polar residues" evidence="1">
    <location>
        <begin position="44"/>
        <end position="54"/>
    </location>
</feature>
<gene>
    <name evidence="2" type="ORF">GCM10010911_47510</name>
</gene>
<name>A0A916ZA23_9BACL</name>
<reference evidence="2" key="1">
    <citation type="journal article" date="2014" name="Int. J. Syst. Evol. Microbiol.">
        <title>Complete genome sequence of Corynebacterium casei LMG S-19264T (=DSM 44701T), isolated from a smear-ripened cheese.</title>
        <authorList>
            <consortium name="US DOE Joint Genome Institute (JGI-PGF)"/>
            <person name="Walter F."/>
            <person name="Albersmeier A."/>
            <person name="Kalinowski J."/>
            <person name="Ruckert C."/>
        </authorList>
    </citation>
    <scope>NUCLEOTIDE SEQUENCE</scope>
    <source>
        <strain evidence="2">CGMCC 1.15178</strain>
    </source>
</reference>
<dbReference type="EMBL" id="BMHP01000003">
    <property type="protein sequence ID" value="GGD83802.1"/>
    <property type="molecule type" value="Genomic_DNA"/>
</dbReference>
<evidence type="ECO:0000256" key="1">
    <source>
        <dbReference type="SAM" id="MobiDB-lite"/>
    </source>
</evidence>
<comment type="caution">
    <text evidence="2">The sequence shown here is derived from an EMBL/GenBank/DDBJ whole genome shotgun (WGS) entry which is preliminary data.</text>
</comment>
<feature type="region of interest" description="Disordered" evidence="1">
    <location>
        <begin position="29"/>
        <end position="56"/>
    </location>
</feature>
<accession>A0A916ZA23</accession>